<feature type="compositionally biased region" description="Basic and acidic residues" evidence="1">
    <location>
        <begin position="85"/>
        <end position="111"/>
    </location>
</feature>
<evidence type="ECO:0000313" key="3">
    <source>
        <dbReference type="Proteomes" id="UP001165079"/>
    </source>
</evidence>
<feature type="compositionally biased region" description="Low complexity" evidence="1">
    <location>
        <begin position="10"/>
        <end position="24"/>
    </location>
</feature>
<dbReference type="AlphaFoldDB" id="A0A9W6SQE1"/>
<dbReference type="RefSeq" id="WP_285665371.1">
    <property type="nucleotide sequence ID" value="NZ_BSTX01000003.1"/>
</dbReference>
<reference evidence="2" key="1">
    <citation type="submission" date="2023-03" db="EMBL/GenBank/DDBJ databases">
        <title>Actinorhabdospora filicis NBRC 111898.</title>
        <authorList>
            <person name="Ichikawa N."/>
            <person name="Sato H."/>
            <person name="Tonouchi N."/>
        </authorList>
    </citation>
    <scope>NUCLEOTIDE SEQUENCE</scope>
    <source>
        <strain evidence="2">NBRC 111898</strain>
    </source>
</reference>
<gene>
    <name evidence="2" type="ORF">Afil01_50540</name>
</gene>
<keyword evidence="3" id="KW-1185">Reference proteome</keyword>
<evidence type="ECO:0000313" key="2">
    <source>
        <dbReference type="EMBL" id="GLZ80247.1"/>
    </source>
</evidence>
<feature type="region of interest" description="Disordered" evidence="1">
    <location>
        <begin position="1"/>
        <end position="123"/>
    </location>
</feature>
<name>A0A9W6SQE1_9ACTN</name>
<evidence type="ECO:0008006" key="4">
    <source>
        <dbReference type="Google" id="ProtNLM"/>
    </source>
</evidence>
<feature type="compositionally biased region" description="Basic and acidic residues" evidence="1">
    <location>
        <begin position="47"/>
        <end position="70"/>
    </location>
</feature>
<accession>A0A9W6SQE1</accession>
<protein>
    <recommendedName>
        <fullName evidence="4">HNH/ENDO VII superfamily nuclease with conserved GHE residues</fullName>
    </recommendedName>
</protein>
<feature type="region of interest" description="Disordered" evidence="1">
    <location>
        <begin position="173"/>
        <end position="207"/>
    </location>
</feature>
<dbReference type="Proteomes" id="UP001165079">
    <property type="component" value="Unassembled WGS sequence"/>
</dbReference>
<organism evidence="2 3">
    <name type="scientific">Actinorhabdospora filicis</name>
    <dbReference type="NCBI Taxonomy" id="1785913"/>
    <lineage>
        <taxon>Bacteria</taxon>
        <taxon>Bacillati</taxon>
        <taxon>Actinomycetota</taxon>
        <taxon>Actinomycetes</taxon>
        <taxon>Micromonosporales</taxon>
        <taxon>Micromonosporaceae</taxon>
        <taxon>Actinorhabdospora</taxon>
    </lineage>
</organism>
<dbReference type="EMBL" id="BSTX01000003">
    <property type="protein sequence ID" value="GLZ80247.1"/>
    <property type="molecule type" value="Genomic_DNA"/>
</dbReference>
<evidence type="ECO:0000256" key="1">
    <source>
        <dbReference type="SAM" id="MobiDB-lite"/>
    </source>
</evidence>
<feature type="compositionally biased region" description="Polar residues" evidence="1">
    <location>
        <begin position="196"/>
        <end position="207"/>
    </location>
</feature>
<comment type="caution">
    <text evidence="2">The sequence shown here is derived from an EMBL/GenBank/DDBJ whole genome shotgun (WGS) entry which is preliminary data.</text>
</comment>
<proteinExistence type="predicted"/>
<feature type="compositionally biased region" description="Basic residues" evidence="1">
    <location>
        <begin position="29"/>
        <end position="38"/>
    </location>
</feature>
<sequence length="207" mass="23038">MARVRKGTKAAKGVVAKVAKSGMGNPAKKVGKRVRLNPKKMSGPGKPDFKDSRGRLRDGQTGKIKHDPNRPKPRYSRNSEYPHGYSDKTHGEMAKKWSKEGRDPAHPKDAHGWPLDASGNKIPRDNLTWYDKRGRKVQPPVTYDHDPAIVEHWNKTGSNTDRATRNTYYDNHQIMEPMNGPTNSSKGAKLQGTGVGFTQNTGPNYTP</sequence>